<protein>
    <submittedName>
        <fullName evidence="2">Nucleotidyltransferase domain-containing protein</fullName>
    </submittedName>
</protein>
<dbReference type="PANTHER" id="PTHR43852">
    <property type="entry name" value="NUCLEOTIDYLTRANSFERASE"/>
    <property type="match status" value="1"/>
</dbReference>
<dbReference type="AlphaFoldDB" id="A0A411YEN8"/>
<dbReference type="Gene3D" id="3.30.460.10">
    <property type="entry name" value="Beta Polymerase, domain 2"/>
    <property type="match status" value="1"/>
</dbReference>
<name>A0A411YEN8_9ACTN</name>
<dbReference type="GO" id="GO:0016740">
    <property type="term" value="F:transferase activity"/>
    <property type="evidence" value="ECO:0007669"/>
    <property type="project" value="UniProtKB-KW"/>
</dbReference>
<dbReference type="Proteomes" id="UP000291469">
    <property type="component" value="Chromosome"/>
</dbReference>
<dbReference type="InterPro" id="IPR052930">
    <property type="entry name" value="TA_antitoxin_MntA"/>
</dbReference>
<accession>A0A411YEN8</accession>
<dbReference type="Pfam" id="PF18765">
    <property type="entry name" value="Polbeta"/>
    <property type="match status" value="1"/>
</dbReference>
<organism evidence="2 3">
    <name type="scientific">Egibacter rhizosphaerae</name>
    <dbReference type="NCBI Taxonomy" id="1670831"/>
    <lineage>
        <taxon>Bacteria</taxon>
        <taxon>Bacillati</taxon>
        <taxon>Actinomycetota</taxon>
        <taxon>Nitriliruptoria</taxon>
        <taxon>Egibacterales</taxon>
        <taxon>Egibacteraceae</taxon>
        <taxon>Egibacter</taxon>
    </lineage>
</organism>
<feature type="domain" description="Polymerase beta nucleotidyltransferase" evidence="1">
    <location>
        <begin position="17"/>
        <end position="105"/>
    </location>
</feature>
<dbReference type="NCBIfam" id="NF047752">
    <property type="entry name" value="MntA_antitoxin"/>
    <property type="match status" value="1"/>
</dbReference>
<proteinExistence type="predicted"/>
<dbReference type="InterPro" id="IPR043519">
    <property type="entry name" value="NT_sf"/>
</dbReference>
<dbReference type="OrthoDB" id="9803128at2"/>
<dbReference type="KEGG" id="erz:ER308_09290"/>
<gene>
    <name evidence="2" type="ORF">ER308_09290</name>
</gene>
<evidence type="ECO:0000313" key="2">
    <source>
        <dbReference type="EMBL" id="QBI19723.1"/>
    </source>
</evidence>
<reference evidence="2 3" key="1">
    <citation type="submission" date="2019-01" db="EMBL/GenBank/DDBJ databases">
        <title>Egibacter rhizosphaerae EGI 80759T.</title>
        <authorList>
            <person name="Chen D.-D."/>
            <person name="Tian Y."/>
            <person name="Jiao J.-Y."/>
            <person name="Zhang X.-T."/>
            <person name="Zhang Y.-G."/>
            <person name="Zhang Y."/>
            <person name="Xiao M."/>
            <person name="Shu W.-S."/>
            <person name="Li W.-J."/>
        </authorList>
    </citation>
    <scope>NUCLEOTIDE SEQUENCE [LARGE SCALE GENOMIC DNA]</scope>
    <source>
        <strain evidence="2 3">EGI 80759</strain>
    </source>
</reference>
<evidence type="ECO:0000259" key="1">
    <source>
        <dbReference type="Pfam" id="PF18765"/>
    </source>
</evidence>
<keyword evidence="3" id="KW-1185">Reference proteome</keyword>
<dbReference type="PANTHER" id="PTHR43852:SF3">
    <property type="entry name" value="NUCLEOTIDYLTRANSFERASE"/>
    <property type="match status" value="1"/>
</dbReference>
<keyword evidence="2" id="KW-0808">Transferase</keyword>
<dbReference type="CDD" id="cd05403">
    <property type="entry name" value="NT_KNTase_like"/>
    <property type="match status" value="1"/>
</dbReference>
<sequence length="145" mass="15707">MSTPASTSTSDLADALAARLQREPDVLVAYLFGSWARGEGGAVSDVDVAVLLGASPTLARYAALTAAVGEVTGSERADVVVLDDAPIPLAYRVLRDGRLLFSRDEGARVRHWVRTVDRYLDMAPLRAVLQEGTRRRLKEGRFGRP</sequence>
<evidence type="ECO:0000313" key="3">
    <source>
        <dbReference type="Proteomes" id="UP000291469"/>
    </source>
</evidence>
<dbReference type="RefSeq" id="WP_131154720.1">
    <property type="nucleotide sequence ID" value="NZ_CP036402.1"/>
</dbReference>
<dbReference type="EMBL" id="CP036402">
    <property type="protein sequence ID" value="QBI19723.1"/>
    <property type="molecule type" value="Genomic_DNA"/>
</dbReference>
<dbReference type="InterPro" id="IPR041633">
    <property type="entry name" value="Polbeta"/>
</dbReference>
<dbReference type="SUPFAM" id="SSF81301">
    <property type="entry name" value="Nucleotidyltransferase"/>
    <property type="match status" value="1"/>
</dbReference>